<dbReference type="Pfam" id="PF04138">
    <property type="entry name" value="GtrA_DPMS_TM"/>
    <property type="match status" value="1"/>
</dbReference>
<keyword evidence="5 6" id="KW-0472">Membrane</keyword>
<feature type="transmembrane region" description="Helical" evidence="6">
    <location>
        <begin position="56"/>
        <end position="73"/>
    </location>
</feature>
<evidence type="ECO:0000313" key="9">
    <source>
        <dbReference type="Proteomes" id="UP001595898"/>
    </source>
</evidence>
<dbReference type="EMBL" id="JBHSFA010000011">
    <property type="protein sequence ID" value="MFC4544307.1"/>
    <property type="molecule type" value="Genomic_DNA"/>
</dbReference>
<organism evidence="8 9">
    <name type="scientific">Halosolutus amylolyticus</name>
    <dbReference type="NCBI Taxonomy" id="2932267"/>
    <lineage>
        <taxon>Archaea</taxon>
        <taxon>Methanobacteriati</taxon>
        <taxon>Methanobacteriota</taxon>
        <taxon>Stenosarchaea group</taxon>
        <taxon>Halobacteria</taxon>
        <taxon>Halobacteriales</taxon>
        <taxon>Natrialbaceae</taxon>
        <taxon>Halosolutus</taxon>
    </lineage>
</organism>
<name>A0ABD5PUN2_9EURY</name>
<evidence type="ECO:0000256" key="5">
    <source>
        <dbReference type="ARBA" id="ARBA00023136"/>
    </source>
</evidence>
<dbReference type="AlphaFoldDB" id="A0ABD5PUN2"/>
<feature type="transmembrane region" description="Helical" evidence="6">
    <location>
        <begin position="22"/>
        <end position="44"/>
    </location>
</feature>
<dbReference type="InterPro" id="IPR051401">
    <property type="entry name" value="GtrA_CellWall_Glycosyl"/>
</dbReference>
<comment type="subcellular location">
    <subcellularLocation>
        <location evidence="1">Membrane</location>
        <topology evidence="1">Multi-pass membrane protein</topology>
    </subcellularLocation>
</comment>
<evidence type="ECO:0000313" key="8">
    <source>
        <dbReference type="EMBL" id="MFC4544307.1"/>
    </source>
</evidence>
<evidence type="ECO:0000259" key="7">
    <source>
        <dbReference type="Pfam" id="PF04138"/>
    </source>
</evidence>
<protein>
    <submittedName>
        <fullName evidence="8">GtrA family protein</fullName>
    </submittedName>
</protein>
<dbReference type="GO" id="GO:0016020">
    <property type="term" value="C:membrane"/>
    <property type="evidence" value="ECO:0007669"/>
    <property type="project" value="UniProtKB-SubCell"/>
</dbReference>
<dbReference type="PANTHER" id="PTHR38459">
    <property type="entry name" value="PROPHAGE BACTOPRENOL-LINKED GLUCOSE TRANSLOCASE HOMOLOG"/>
    <property type="match status" value="1"/>
</dbReference>
<dbReference type="PANTHER" id="PTHR38459:SF1">
    <property type="entry name" value="PROPHAGE BACTOPRENOL-LINKED GLUCOSE TRANSLOCASE HOMOLOG"/>
    <property type="match status" value="1"/>
</dbReference>
<accession>A0ABD5PUN2</accession>
<feature type="transmembrane region" description="Helical" evidence="6">
    <location>
        <begin position="94"/>
        <end position="111"/>
    </location>
</feature>
<evidence type="ECO:0000256" key="6">
    <source>
        <dbReference type="SAM" id="Phobius"/>
    </source>
</evidence>
<keyword evidence="9" id="KW-1185">Reference proteome</keyword>
<gene>
    <name evidence="8" type="ORF">ACFO5R_20470</name>
</gene>
<dbReference type="Proteomes" id="UP001595898">
    <property type="component" value="Unassembled WGS sequence"/>
</dbReference>
<sequence>MSDSLADAIRTRGRALVSTTRFGQFAGVGVVGATVDNGVLLVLVELADAGFVLAKVVAWAIAIGVVFAINEAWTFASFGDMSPRALGKRLGRSYVVRFAGFLVTLAVYWGLVTLFDVFYLLANVIGLAVGFVVNYTFESLFTWKVHRD</sequence>
<reference evidence="8 9" key="1">
    <citation type="journal article" date="2019" name="Int. J. Syst. Evol. Microbiol.">
        <title>The Global Catalogue of Microorganisms (GCM) 10K type strain sequencing project: providing services to taxonomists for standard genome sequencing and annotation.</title>
        <authorList>
            <consortium name="The Broad Institute Genomics Platform"/>
            <consortium name="The Broad Institute Genome Sequencing Center for Infectious Disease"/>
            <person name="Wu L."/>
            <person name="Ma J."/>
        </authorList>
    </citation>
    <scope>NUCLEOTIDE SEQUENCE [LARGE SCALE GENOMIC DNA]</scope>
    <source>
        <strain evidence="8 9">WLHS5</strain>
    </source>
</reference>
<comment type="similarity">
    <text evidence="2">Belongs to the GtrA family.</text>
</comment>
<keyword evidence="4 6" id="KW-1133">Transmembrane helix</keyword>
<dbReference type="RefSeq" id="WP_250141042.1">
    <property type="nucleotide sequence ID" value="NZ_JALIQP010000003.1"/>
</dbReference>
<evidence type="ECO:0000256" key="3">
    <source>
        <dbReference type="ARBA" id="ARBA00022692"/>
    </source>
</evidence>
<feature type="domain" description="GtrA/DPMS transmembrane" evidence="7">
    <location>
        <begin position="24"/>
        <end position="143"/>
    </location>
</feature>
<dbReference type="InterPro" id="IPR007267">
    <property type="entry name" value="GtrA_DPMS_TM"/>
</dbReference>
<comment type="caution">
    <text evidence="8">The sequence shown here is derived from an EMBL/GenBank/DDBJ whole genome shotgun (WGS) entry which is preliminary data.</text>
</comment>
<feature type="transmembrane region" description="Helical" evidence="6">
    <location>
        <begin position="117"/>
        <end position="137"/>
    </location>
</feature>
<keyword evidence="3 6" id="KW-0812">Transmembrane</keyword>
<evidence type="ECO:0000256" key="1">
    <source>
        <dbReference type="ARBA" id="ARBA00004141"/>
    </source>
</evidence>
<evidence type="ECO:0000256" key="2">
    <source>
        <dbReference type="ARBA" id="ARBA00009399"/>
    </source>
</evidence>
<proteinExistence type="inferred from homology"/>
<evidence type="ECO:0000256" key="4">
    <source>
        <dbReference type="ARBA" id="ARBA00022989"/>
    </source>
</evidence>